<evidence type="ECO:0000313" key="2">
    <source>
        <dbReference type="EMBL" id="KAF4944986.1"/>
    </source>
</evidence>
<feature type="region of interest" description="Disordered" evidence="1">
    <location>
        <begin position="1"/>
        <end position="20"/>
    </location>
</feature>
<dbReference type="AlphaFoldDB" id="A0A8H4WP70"/>
<name>A0A8H4WP70_9HYPO</name>
<evidence type="ECO:0000313" key="3">
    <source>
        <dbReference type="Proteomes" id="UP000604273"/>
    </source>
</evidence>
<gene>
    <name evidence="2" type="ORF">FGADI_12245</name>
</gene>
<protein>
    <submittedName>
        <fullName evidence="2">Uncharacterized protein</fullName>
    </submittedName>
</protein>
<evidence type="ECO:0000256" key="1">
    <source>
        <dbReference type="SAM" id="MobiDB-lite"/>
    </source>
</evidence>
<reference evidence="2" key="2">
    <citation type="submission" date="2020-05" db="EMBL/GenBank/DDBJ databases">
        <authorList>
            <person name="Kim H.-S."/>
            <person name="Proctor R.H."/>
            <person name="Brown D.W."/>
        </authorList>
    </citation>
    <scope>NUCLEOTIDE SEQUENCE</scope>
    <source>
        <strain evidence="2">NRRL 45417</strain>
    </source>
</reference>
<sequence length="123" mass="13327">MSNQETQAAPKDDQEPTLYHRGLPGPFLVVGKSLRLVGAINDQGNFSSLALQTRYGLPSHDQGVSVCDPEDGSEQVVRIEGGDEALKMVLLAYEALARFCCDVLSPPFSGYEVIVEDERDEGA</sequence>
<reference evidence="2" key="1">
    <citation type="journal article" date="2020" name="BMC Genomics">
        <title>Correction to: Identification and distribution of gene clusters required for synthesis of sphingolipid metabolism inhibitors in diverse species of the filamentous fungus Fusarium.</title>
        <authorList>
            <person name="Kim H.S."/>
            <person name="Lohmar J.M."/>
            <person name="Busman M."/>
            <person name="Brown D.W."/>
            <person name="Naumann T.A."/>
            <person name="Divon H.H."/>
            <person name="Lysoe E."/>
            <person name="Uhlig S."/>
            <person name="Proctor R.H."/>
        </authorList>
    </citation>
    <scope>NUCLEOTIDE SEQUENCE</scope>
    <source>
        <strain evidence="2">NRRL 45417</strain>
    </source>
</reference>
<dbReference type="Proteomes" id="UP000604273">
    <property type="component" value="Unassembled WGS sequence"/>
</dbReference>
<dbReference type="OrthoDB" id="4992581at2759"/>
<proteinExistence type="predicted"/>
<keyword evidence="3" id="KW-1185">Reference proteome</keyword>
<comment type="caution">
    <text evidence="2">The sequence shown here is derived from an EMBL/GenBank/DDBJ whole genome shotgun (WGS) entry which is preliminary data.</text>
</comment>
<dbReference type="EMBL" id="JABFAI010000388">
    <property type="protein sequence ID" value="KAF4944986.1"/>
    <property type="molecule type" value="Genomic_DNA"/>
</dbReference>
<accession>A0A8H4WP70</accession>
<organism evidence="2 3">
    <name type="scientific">Fusarium gaditjirri</name>
    <dbReference type="NCBI Taxonomy" id="282569"/>
    <lineage>
        <taxon>Eukaryota</taxon>
        <taxon>Fungi</taxon>
        <taxon>Dikarya</taxon>
        <taxon>Ascomycota</taxon>
        <taxon>Pezizomycotina</taxon>
        <taxon>Sordariomycetes</taxon>
        <taxon>Hypocreomycetidae</taxon>
        <taxon>Hypocreales</taxon>
        <taxon>Nectriaceae</taxon>
        <taxon>Fusarium</taxon>
        <taxon>Fusarium nisikadoi species complex</taxon>
    </lineage>
</organism>